<sequence>MLRQSPSRNHRSKKLRPSHSFQAFLLFAVGVWIVYQLTRSHGKRQAVLVETSDGDGMDDGEPARRRLGRKGFFGFTGHASDDGIIVGVERSAASDDDPLSKDADDDGVGDEEDQAADEDHGADDSDDGLAVDEEDEDSDSHSQNGNGEDELKTDESDRAIVFGNGDDDGTRLHEPKELNSSAVLRMNATGRVEDVAVSQQMNATDGGAAADRSSRPISHFALKDTPSVNLTLNDKGAESKKLNTNVCADDNRRISQTAESIGHGISR</sequence>
<proteinExistence type="predicted"/>
<dbReference type="OrthoDB" id="680379at2759"/>
<feature type="compositionally biased region" description="Basic and acidic residues" evidence="1">
    <location>
        <begin position="149"/>
        <end position="158"/>
    </location>
</feature>
<evidence type="ECO:0000313" key="3">
    <source>
        <dbReference type="EMBL" id="TVU44803.1"/>
    </source>
</evidence>
<feature type="non-terminal residue" evidence="3">
    <location>
        <position position="1"/>
    </location>
</feature>
<keyword evidence="4" id="KW-1185">Reference proteome</keyword>
<name>A0A5J9WA04_9POAL</name>
<keyword evidence="2" id="KW-0812">Transmembrane</keyword>
<keyword evidence="2" id="KW-1133">Transmembrane helix</keyword>
<feature type="compositionally biased region" description="Acidic residues" evidence="1">
    <location>
        <begin position="103"/>
        <end position="116"/>
    </location>
</feature>
<keyword evidence="2" id="KW-0472">Membrane</keyword>
<dbReference type="Gramene" id="TVU44803">
    <property type="protein sequence ID" value="TVU44803"/>
    <property type="gene ID" value="EJB05_04262"/>
</dbReference>
<dbReference type="Proteomes" id="UP000324897">
    <property type="component" value="Chromosome 5"/>
</dbReference>
<dbReference type="PANTHER" id="PTHR33700">
    <property type="entry name" value="MYB-LIKE PROTEIN X"/>
    <property type="match status" value="1"/>
</dbReference>
<dbReference type="PANTHER" id="PTHR33700:SF4">
    <property type="entry name" value="MYB-LIKE PROTEIN X"/>
    <property type="match status" value="1"/>
</dbReference>
<organism evidence="3 4">
    <name type="scientific">Eragrostis curvula</name>
    <name type="common">weeping love grass</name>
    <dbReference type="NCBI Taxonomy" id="38414"/>
    <lineage>
        <taxon>Eukaryota</taxon>
        <taxon>Viridiplantae</taxon>
        <taxon>Streptophyta</taxon>
        <taxon>Embryophyta</taxon>
        <taxon>Tracheophyta</taxon>
        <taxon>Spermatophyta</taxon>
        <taxon>Magnoliopsida</taxon>
        <taxon>Liliopsida</taxon>
        <taxon>Poales</taxon>
        <taxon>Poaceae</taxon>
        <taxon>PACMAD clade</taxon>
        <taxon>Chloridoideae</taxon>
        <taxon>Eragrostideae</taxon>
        <taxon>Eragrostidinae</taxon>
        <taxon>Eragrostis</taxon>
    </lineage>
</organism>
<dbReference type="EMBL" id="RWGY01000004">
    <property type="protein sequence ID" value="TVU44803.1"/>
    <property type="molecule type" value="Genomic_DNA"/>
</dbReference>
<gene>
    <name evidence="3" type="ORF">EJB05_04262</name>
</gene>
<feature type="transmembrane region" description="Helical" evidence="2">
    <location>
        <begin position="21"/>
        <end position="38"/>
    </location>
</feature>
<protein>
    <submittedName>
        <fullName evidence="3">Uncharacterized protein</fullName>
    </submittedName>
</protein>
<evidence type="ECO:0000256" key="1">
    <source>
        <dbReference type="SAM" id="MobiDB-lite"/>
    </source>
</evidence>
<feature type="compositionally biased region" description="Basic and acidic residues" evidence="1">
    <location>
        <begin position="168"/>
        <end position="177"/>
    </location>
</feature>
<accession>A0A5J9WA04</accession>
<feature type="compositionally biased region" description="Acidic residues" evidence="1">
    <location>
        <begin position="124"/>
        <end position="138"/>
    </location>
</feature>
<feature type="region of interest" description="Disordered" evidence="1">
    <location>
        <begin position="90"/>
        <end position="178"/>
    </location>
</feature>
<evidence type="ECO:0000256" key="2">
    <source>
        <dbReference type="SAM" id="Phobius"/>
    </source>
</evidence>
<dbReference type="AlphaFoldDB" id="A0A5J9WA04"/>
<evidence type="ECO:0000313" key="4">
    <source>
        <dbReference type="Proteomes" id="UP000324897"/>
    </source>
</evidence>
<comment type="caution">
    <text evidence="3">The sequence shown here is derived from an EMBL/GenBank/DDBJ whole genome shotgun (WGS) entry which is preliminary data.</text>
</comment>
<reference evidence="3 4" key="1">
    <citation type="journal article" date="2019" name="Sci. Rep.">
        <title>A high-quality genome of Eragrostis curvula grass provides insights into Poaceae evolution and supports new strategies to enhance forage quality.</title>
        <authorList>
            <person name="Carballo J."/>
            <person name="Santos B.A.C.M."/>
            <person name="Zappacosta D."/>
            <person name="Garbus I."/>
            <person name="Selva J.P."/>
            <person name="Gallo C.A."/>
            <person name="Diaz A."/>
            <person name="Albertini E."/>
            <person name="Caccamo M."/>
            <person name="Echenique V."/>
        </authorList>
    </citation>
    <scope>NUCLEOTIDE SEQUENCE [LARGE SCALE GENOMIC DNA]</scope>
    <source>
        <strain evidence="4">cv. Victoria</strain>
        <tissue evidence="3">Leaf</tissue>
    </source>
</reference>